<evidence type="ECO:0000259" key="2">
    <source>
        <dbReference type="PROSITE" id="PS50238"/>
    </source>
</evidence>
<evidence type="ECO:0000313" key="4">
    <source>
        <dbReference type="Proteomes" id="UP000816034"/>
    </source>
</evidence>
<evidence type="ECO:0000256" key="1">
    <source>
        <dbReference type="ARBA" id="ARBA00022468"/>
    </source>
</evidence>
<feature type="domain" description="Rho-GAP" evidence="2">
    <location>
        <begin position="167"/>
        <end position="353"/>
    </location>
</feature>
<dbReference type="AlphaFoldDB" id="A0AA88GYF2"/>
<dbReference type="Proteomes" id="UP000816034">
    <property type="component" value="Unassembled WGS sequence"/>
</dbReference>
<name>A0AA88GYF2_NAELO</name>
<dbReference type="SMART" id="SM00324">
    <property type="entry name" value="RhoGAP"/>
    <property type="match status" value="1"/>
</dbReference>
<reference evidence="3 4" key="1">
    <citation type="journal article" date="2018" name="BMC Genomics">
        <title>The genome of Naegleria lovaniensis, the basis for a comparative approach to unravel pathogenicity factors of the human pathogenic amoeba N. fowleri.</title>
        <authorList>
            <person name="Liechti N."/>
            <person name="Schurch N."/>
            <person name="Bruggmann R."/>
            <person name="Wittwer M."/>
        </authorList>
    </citation>
    <scope>NUCLEOTIDE SEQUENCE [LARGE SCALE GENOMIC DNA]</scope>
    <source>
        <strain evidence="3 4">ATCC 30569</strain>
    </source>
</reference>
<dbReference type="GO" id="GO:0007165">
    <property type="term" value="P:signal transduction"/>
    <property type="evidence" value="ECO:0007669"/>
    <property type="project" value="InterPro"/>
</dbReference>
<dbReference type="EMBL" id="PYSW02000011">
    <property type="protein sequence ID" value="KAG2387964.1"/>
    <property type="molecule type" value="Genomic_DNA"/>
</dbReference>
<dbReference type="Pfam" id="PF00620">
    <property type="entry name" value="RhoGAP"/>
    <property type="match status" value="1"/>
</dbReference>
<gene>
    <name evidence="3" type="ORF">C9374_000814</name>
</gene>
<comment type="caution">
    <text evidence="3">The sequence shown here is derived from an EMBL/GenBank/DDBJ whole genome shotgun (WGS) entry which is preliminary data.</text>
</comment>
<keyword evidence="4" id="KW-1185">Reference proteome</keyword>
<organism evidence="3 4">
    <name type="scientific">Naegleria lovaniensis</name>
    <name type="common">Amoeba</name>
    <dbReference type="NCBI Taxonomy" id="51637"/>
    <lineage>
        <taxon>Eukaryota</taxon>
        <taxon>Discoba</taxon>
        <taxon>Heterolobosea</taxon>
        <taxon>Tetramitia</taxon>
        <taxon>Eutetramitia</taxon>
        <taxon>Vahlkampfiidae</taxon>
        <taxon>Naegleria</taxon>
    </lineage>
</organism>
<dbReference type="InterPro" id="IPR051025">
    <property type="entry name" value="RhoGAP"/>
</dbReference>
<dbReference type="InterPro" id="IPR008936">
    <property type="entry name" value="Rho_GTPase_activation_prot"/>
</dbReference>
<proteinExistence type="predicted"/>
<dbReference type="Gene3D" id="1.10.555.10">
    <property type="entry name" value="Rho GTPase activation protein"/>
    <property type="match status" value="1"/>
</dbReference>
<dbReference type="PROSITE" id="PS50238">
    <property type="entry name" value="RHOGAP"/>
    <property type="match status" value="1"/>
</dbReference>
<protein>
    <recommendedName>
        <fullName evidence="2">Rho-GAP domain-containing protein</fullName>
    </recommendedName>
</protein>
<dbReference type="GO" id="GO:0005096">
    <property type="term" value="F:GTPase activator activity"/>
    <property type="evidence" value="ECO:0007669"/>
    <property type="project" value="UniProtKB-KW"/>
</dbReference>
<keyword evidence="1" id="KW-0343">GTPase activation</keyword>
<sequence>MSNILFNSNNSHNNNHHLNIHEVRKYNSEFFNNDTKAEHQIEIYLDQEKAEKKIKTNNQNLKPKQIRWGRQGRNSENSIEDPIWEEKSLFQFMSNLCCTVFKFCDCHHSRFGDMLWSLLKSISCFQSPSKNEGFKEGKVNNNSTSTHRVFKEYLHVVLEREAYQHTVEHEKSNHNNFTHRVPLIVEECLNMLEEHASKEGIFRIPGHILEIEQIISAADSNQQLNLKQYSVHTVASVLKRYVRDLPDALIPYDMYREWTALATIPNPHEEKETLLNLFARLPDPNRTLFIRILRLLRKVSQPPCLASSRMNESNLAFIWGMNFLRPSDSEIRTDIGKVSHAIILCIREYEALQQRYDKMNTKN</sequence>
<dbReference type="PANTHER" id="PTHR15228:SF25">
    <property type="entry name" value="F-BAR DOMAIN-CONTAINING PROTEIN"/>
    <property type="match status" value="1"/>
</dbReference>
<dbReference type="CDD" id="cd00159">
    <property type="entry name" value="RhoGAP"/>
    <property type="match status" value="1"/>
</dbReference>
<dbReference type="PANTHER" id="PTHR15228">
    <property type="entry name" value="SPERMATHECAL PHYSIOLOGY VARIANT"/>
    <property type="match status" value="1"/>
</dbReference>
<accession>A0AA88GYF2</accession>
<dbReference type="SUPFAM" id="SSF48350">
    <property type="entry name" value="GTPase activation domain, GAP"/>
    <property type="match status" value="1"/>
</dbReference>
<evidence type="ECO:0000313" key="3">
    <source>
        <dbReference type="EMBL" id="KAG2387964.1"/>
    </source>
</evidence>
<dbReference type="RefSeq" id="XP_044551956.1">
    <property type="nucleotide sequence ID" value="XM_044698183.1"/>
</dbReference>
<dbReference type="GeneID" id="68093270"/>
<dbReference type="InterPro" id="IPR000198">
    <property type="entry name" value="RhoGAP_dom"/>
</dbReference>